<evidence type="ECO:0008006" key="3">
    <source>
        <dbReference type="Google" id="ProtNLM"/>
    </source>
</evidence>
<accession>A0A951Q4T4</accession>
<dbReference type="InterPro" id="IPR009061">
    <property type="entry name" value="DNA-bd_dom_put_sf"/>
</dbReference>
<evidence type="ECO:0000313" key="2">
    <source>
        <dbReference type="Proteomes" id="UP000715781"/>
    </source>
</evidence>
<evidence type="ECO:0000313" key="1">
    <source>
        <dbReference type="EMBL" id="MBW4565327.1"/>
    </source>
</evidence>
<protein>
    <recommendedName>
        <fullName evidence="3">Helix-turn-helix domain-containing protein</fullName>
    </recommendedName>
</protein>
<dbReference type="SUPFAM" id="SSF46955">
    <property type="entry name" value="Putative DNA-binding domain"/>
    <property type="match status" value="1"/>
</dbReference>
<sequence>MARQFTDLENYTCHQIASILSLNLSTIRLWVHRGWLKANKRYPKHYEIRIWHLKQFLENPPQQIKKRIAALDTEAINYLLKGKA</sequence>
<reference evidence="1" key="2">
    <citation type="journal article" date="2022" name="Microbiol. Resour. Announc.">
        <title>Metagenome Sequencing to Explore Phylogenomics of Terrestrial Cyanobacteria.</title>
        <authorList>
            <person name="Ward R.D."/>
            <person name="Stajich J.E."/>
            <person name="Johansen J.R."/>
            <person name="Huntemann M."/>
            <person name="Clum A."/>
            <person name="Foster B."/>
            <person name="Foster B."/>
            <person name="Roux S."/>
            <person name="Palaniappan K."/>
            <person name="Varghese N."/>
            <person name="Mukherjee S."/>
            <person name="Reddy T.B.K."/>
            <person name="Daum C."/>
            <person name="Copeland A."/>
            <person name="Chen I.A."/>
            <person name="Ivanova N.N."/>
            <person name="Kyrpides N.C."/>
            <person name="Shapiro N."/>
            <person name="Eloe-Fadrosh E.A."/>
            <person name="Pietrasiak N."/>
        </authorList>
    </citation>
    <scope>NUCLEOTIDE SEQUENCE</scope>
    <source>
        <strain evidence="1">JT2-VF2</strain>
    </source>
</reference>
<name>A0A951Q4T4_9NOST</name>
<dbReference type="Proteomes" id="UP000715781">
    <property type="component" value="Unassembled WGS sequence"/>
</dbReference>
<dbReference type="EMBL" id="JAHHHN010000035">
    <property type="protein sequence ID" value="MBW4565327.1"/>
    <property type="molecule type" value="Genomic_DNA"/>
</dbReference>
<reference evidence="1" key="1">
    <citation type="submission" date="2021-05" db="EMBL/GenBank/DDBJ databases">
        <authorList>
            <person name="Pietrasiak N."/>
            <person name="Ward R."/>
            <person name="Stajich J.E."/>
            <person name="Kurbessoian T."/>
        </authorList>
    </citation>
    <scope>NUCLEOTIDE SEQUENCE</scope>
    <source>
        <strain evidence="1">JT2-VF2</strain>
    </source>
</reference>
<organism evidence="1 2">
    <name type="scientific">Mojavia pulchra JT2-VF2</name>
    <dbReference type="NCBI Taxonomy" id="287848"/>
    <lineage>
        <taxon>Bacteria</taxon>
        <taxon>Bacillati</taxon>
        <taxon>Cyanobacteriota</taxon>
        <taxon>Cyanophyceae</taxon>
        <taxon>Nostocales</taxon>
        <taxon>Nostocaceae</taxon>
    </lineage>
</organism>
<dbReference type="AlphaFoldDB" id="A0A951Q4T4"/>
<comment type="caution">
    <text evidence="1">The sequence shown here is derived from an EMBL/GenBank/DDBJ whole genome shotgun (WGS) entry which is preliminary data.</text>
</comment>
<gene>
    <name evidence="1" type="ORF">KME32_30425</name>
</gene>
<proteinExistence type="predicted"/>